<comment type="similarity">
    <text evidence="7">Belongs to the TonB-dependent receptor family.</text>
</comment>
<evidence type="ECO:0000256" key="4">
    <source>
        <dbReference type="ARBA" id="ARBA00022692"/>
    </source>
</evidence>
<dbReference type="InterPro" id="IPR023997">
    <property type="entry name" value="TonB-dep_OMP_SusC/RagA_CS"/>
</dbReference>
<dbReference type="InterPro" id="IPR023996">
    <property type="entry name" value="TonB-dep_OMP_SusC/RagA"/>
</dbReference>
<keyword evidence="5 7" id="KW-0472">Membrane</keyword>
<dbReference type="SUPFAM" id="SSF49464">
    <property type="entry name" value="Carboxypeptidase regulatory domain-like"/>
    <property type="match status" value="1"/>
</dbReference>
<keyword evidence="6 7" id="KW-0998">Cell outer membrane</keyword>
<evidence type="ECO:0000259" key="8">
    <source>
        <dbReference type="Pfam" id="PF07715"/>
    </source>
</evidence>
<name>S0FAK4_9BACT</name>
<dbReference type="InterPro" id="IPR008969">
    <property type="entry name" value="CarboxyPept-like_regulatory"/>
</dbReference>
<keyword evidence="4 7" id="KW-0812">Transmembrane</keyword>
<keyword evidence="2 7" id="KW-0813">Transport</keyword>
<evidence type="ECO:0000256" key="3">
    <source>
        <dbReference type="ARBA" id="ARBA00022452"/>
    </source>
</evidence>
<dbReference type="GO" id="GO:0009279">
    <property type="term" value="C:cell outer membrane"/>
    <property type="evidence" value="ECO:0007669"/>
    <property type="project" value="UniProtKB-SubCell"/>
</dbReference>
<keyword evidence="10" id="KW-1185">Reference proteome</keyword>
<dbReference type="Gene3D" id="2.40.170.20">
    <property type="entry name" value="TonB-dependent receptor, beta-barrel domain"/>
    <property type="match status" value="1"/>
</dbReference>
<evidence type="ECO:0000256" key="7">
    <source>
        <dbReference type="PROSITE-ProRule" id="PRU01360"/>
    </source>
</evidence>
<gene>
    <name evidence="9" type="ORF">BACCOPRO_01045</name>
</gene>
<evidence type="ECO:0000256" key="1">
    <source>
        <dbReference type="ARBA" id="ARBA00004571"/>
    </source>
</evidence>
<evidence type="ECO:0000256" key="2">
    <source>
        <dbReference type="ARBA" id="ARBA00022448"/>
    </source>
</evidence>
<protein>
    <submittedName>
        <fullName evidence="9">TonB-linked outer membrane protein, SusC/RagA family</fullName>
    </submittedName>
</protein>
<reference evidence="9 10" key="1">
    <citation type="submission" date="2008-12" db="EMBL/GenBank/DDBJ databases">
        <authorList>
            <person name="Fulton L."/>
            <person name="Clifton S."/>
            <person name="Fulton B."/>
            <person name="Xu J."/>
            <person name="Minx P."/>
            <person name="Pepin K.H."/>
            <person name="Johnson M."/>
            <person name="Bhonagiri V."/>
            <person name="Nash W.E."/>
            <person name="Mardis E.R."/>
            <person name="Wilson R.K."/>
        </authorList>
    </citation>
    <scope>NUCLEOTIDE SEQUENCE [LARGE SCALE GENOMIC DNA]</scope>
    <source>
        <strain evidence="9 10">DSM 18228</strain>
    </source>
</reference>
<dbReference type="Gene3D" id="2.60.40.1120">
    <property type="entry name" value="Carboxypeptidase-like, regulatory domain"/>
    <property type="match status" value="1"/>
</dbReference>
<dbReference type="InterPro" id="IPR012910">
    <property type="entry name" value="Plug_dom"/>
</dbReference>
<dbReference type="NCBIfam" id="TIGR04057">
    <property type="entry name" value="SusC_RagA_signa"/>
    <property type="match status" value="1"/>
</dbReference>
<dbReference type="FunFam" id="2.170.130.10:FF:000003">
    <property type="entry name" value="SusC/RagA family TonB-linked outer membrane protein"/>
    <property type="match status" value="1"/>
</dbReference>
<evidence type="ECO:0000313" key="9">
    <source>
        <dbReference type="EMBL" id="EEF75556.1"/>
    </source>
</evidence>
<sequence length="1012" mass="111854">MLLFLGGISVGVAHATPSMLEANVVQQSNVCKGVVKDAQGETIIGASVVVKGTTNGTITGFDGDFTLESAKKGDILEISFVGYVSQEVKWNGEPLKITLKEDTKTLDEVVVVGYGVQKKANLSGSVASVDKEQLQNRPIQNVSSGLQGLMPGVIITGTNGAPGMDSGSIRVRGTGTLNTASPYILIDGVESETMSSIDPNDIESISVLKDAASAAIYGSKAANGVILITTKRGSTGKSKISYSGYVSFQNATNMIDRLSSYEYASMYNQALQAEGKAPRFTDEEIQKFKDGTDPLYPNTDWYDLAYKTGIQHRHNLNIAGGTENVRYMGSIGYLNQTGVLPNAGREQFNARTNLDMKITKRLSAKLNLAYIKNAYDDASSAYYGGSSDQIIRQLNLIAPWIVARYDDGTWGTISDGSPIAWLDSGMKVTRDNHNFTGMASLDYKILDCLTFTATGSYVNNMQNYTYFQKFIQYNANKASDPNSLDERYYTWNRTNYDLLLNYDQTFGKHNIKGLAGWHTEKYNYKELTAYRKDFPNNDLTDINAGDAASQTNSGYTRELAMLSWFARVNYDYAGKYLFEANIRADASSRFAEGHRWGYFPSFSGAWRISEESFMEGARSWLSNLKIRASWGMLGNQDALSDYYPALNTYNIGATYPFGGALNSGYYQSSYKLSTITWEKATTWGVGLDFGFLNNKINGSLDFYNRKTTGILMQVSVPTEFALNPYTDNVGSMNNKGVELNIGYNDRWGDWTFGVAANFAYNKNEILDLGGADYLDTGYNQRNAVGQSINAYYIYKTDGFFNSQEEADAFTAKYGNPFGAGGFKAGDLKYVDTNGDGKLNGDDRVYTNSTEPVYTFGLNLTAGWKGFDLSLMFNGAAKVARLFDSHEVYGAFSGDAGHPASIWKDAWTETNKDASMPRIFTDTNSPSSSRSAQSTFWLQNTNYLRLKNLQFGYTLPKSLLSNWGVENVRFYYSVENLFTIDNMKISIDPEATSQRLSSYPLLRTHAFGVNITF</sequence>
<comment type="caution">
    <text evidence="9">The sequence shown here is derived from an EMBL/GenBank/DDBJ whole genome shotgun (WGS) entry which is preliminary data.</text>
</comment>
<accession>S0FAK4</accession>
<evidence type="ECO:0000256" key="5">
    <source>
        <dbReference type="ARBA" id="ARBA00023136"/>
    </source>
</evidence>
<comment type="subcellular location">
    <subcellularLocation>
        <location evidence="1 7">Cell outer membrane</location>
        <topology evidence="1 7">Multi-pass membrane protein</topology>
    </subcellularLocation>
</comment>
<dbReference type="SUPFAM" id="SSF56935">
    <property type="entry name" value="Porins"/>
    <property type="match status" value="1"/>
</dbReference>
<dbReference type="NCBIfam" id="TIGR04056">
    <property type="entry name" value="OMP_RagA_SusC"/>
    <property type="match status" value="1"/>
</dbReference>
<keyword evidence="3 7" id="KW-1134">Transmembrane beta strand</keyword>
<dbReference type="InterPro" id="IPR037066">
    <property type="entry name" value="Plug_dom_sf"/>
</dbReference>
<proteinExistence type="inferred from homology"/>
<dbReference type="EMBL" id="ACBW01000082">
    <property type="protein sequence ID" value="EEF75556.1"/>
    <property type="molecule type" value="Genomic_DNA"/>
</dbReference>
<dbReference type="Pfam" id="PF13715">
    <property type="entry name" value="CarbopepD_reg_2"/>
    <property type="match status" value="1"/>
</dbReference>
<feature type="domain" description="TonB-dependent receptor plug" evidence="8">
    <location>
        <begin position="119"/>
        <end position="225"/>
    </location>
</feature>
<dbReference type="HOGENOM" id="CLU_004317_1_1_10"/>
<dbReference type="AlphaFoldDB" id="S0FAK4"/>
<dbReference type="PROSITE" id="PS52016">
    <property type="entry name" value="TONB_DEPENDENT_REC_3"/>
    <property type="match status" value="1"/>
</dbReference>
<evidence type="ECO:0000313" key="10">
    <source>
        <dbReference type="Proteomes" id="UP000014073"/>
    </source>
</evidence>
<dbReference type="STRING" id="547042.BACCOPRO_01045"/>
<dbReference type="Gene3D" id="2.170.130.10">
    <property type="entry name" value="TonB-dependent receptor, plug domain"/>
    <property type="match status" value="1"/>
</dbReference>
<dbReference type="Proteomes" id="UP000014073">
    <property type="component" value="Unassembled WGS sequence"/>
</dbReference>
<dbReference type="Pfam" id="PF07715">
    <property type="entry name" value="Plug"/>
    <property type="match status" value="1"/>
</dbReference>
<dbReference type="InterPro" id="IPR039426">
    <property type="entry name" value="TonB-dep_rcpt-like"/>
</dbReference>
<dbReference type="InterPro" id="IPR036942">
    <property type="entry name" value="Beta-barrel_TonB_sf"/>
</dbReference>
<evidence type="ECO:0000256" key="6">
    <source>
        <dbReference type="ARBA" id="ARBA00023237"/>
    </source>
</evidence>
<dbReference type="eggNOG" id="COG4771">
    <property type="taxonomic scope" value="Bacteria"/>
</dbReference>
<organism evidence="9 10">
    <name type="scientific">Phocaeicola coprophilus DSM 18228 = JCM 13818</name>
    <dbReference type="NCBI Taxonomy" id="547042"/>
    <lineage>
        <taxon>Bacteria</taxon>
        <taxon>Pseudomonadati</taxon>
        <taxon>Bacteroidota</taxon>
        <taxon>Bacteroidia</taxon>
        <taxon>Bacteroidales</taxon>
        <taxon>Bacteroidaceae</taxon>
        <taxon>Phocaeicola</taxon>
    </lineage>
</organism>